<evidence type="ECO:0000313" key="3">
    <source>
        <dbReference type="Proteomes" id="UP000317243"/>
    </source>
</evidence>
<sequence length="219" mass="24360">MSNNVSIDPPIIEPADFDKPRRPKQVLLKMLNQWLAETTARVTESWMSVCTHPIQLGAQSIEIIGDETARKSLPEDGYAIALSLGSEQSTGFLCIAKRQIWMLLADLLNLNPDELPHDRSPTQTERSMLEILIEMYVSGLAAAWPGGGDLPCQFDELIERPHRKRIRGHIAHGSKALKLSQVVLACQRSSGCSRNLRLRTGSTIPLMVVPPPEEEHPEI</sequence>
<dbReference type="Proteomes" id="UP000317243">
    <property type="component" value="Unassembled WGS sequence"/>
</dbReference>
<comment type="caution">
    <text evidence="2">The sequence shown here is derived from an EMBL/GenBank/DDBJ whole genome shotgun (WGS) entry which is preliminary data.</text>
</comment>
<evidence type="ECO:0000313" key="2">
    <source>
        <dbReference type="EMBL" id="TWT43022.1"/>
    </source>
</evidence>
<evidence type="ECO:0000256" key="1">
    <source>
        <dbReference type="ARBA" id="ARBA00022500"/>
    </source>
</evidence>
<dbReference type="RefSeq" id="WP_231741057.1">
    <property type="nucleotide sequence ID" value="NZ_SIHI01000035.1"/>
</dbReference>
<organism evidence="2 3">
    <name type="scientific">Thalassoglobus neptunius</name>
    <dbReference type="NCBI Taxonomy" id="1938619"/>
    <lineage>
        <taxon>Bacteria</taxon>
        <taxon>Pseudomonadati</taxon>
        <taxon>Planctomycetota</taxon>
        <taxon>Planctomycetia</taxon>
        <taxon>Planctomycetales</taxon>
        <taxon>Planctomycetaceae</taxon>
        <taxon>Thalassoglobus</taxon>
    </lineage>
</organism>
<dbReference type="Gene3D" id="3.40.1550.10">
    <property type="entry name" value="CheC-like"/>
    <property type="match status" value="1"/>
</dbReference>
<name>A0A5C5VZU4_9PLAN</name>
<dbReference type="EMBL" id="SIHI01000035">
    <property type="protein sequence ID" value="TWT43022.1"/>
    <property type="molecule type" value="Genomic_DNA"/>
</dbReference>
<reference evidence="2 3" key="1">
    <citation type="submission" date="2019-02" db="EMBL/GenBank/DDBJ databases">
        <title>Deep-cultivation of Planctomycetes and their phenomic and genomic characterization uncovers novel biology.</title>
        <authorList>
            <person name="Wiegand S."/>
            <person name="Jogler M."/>
            <person name="Boedeker C."/>
            <person name="Pinto D."/>
            <person name="Vollmers J."/>
            <person name="Rivas-Marin E."/>
            <person name="Kohn T."/>
            <person name="Peeters S.H."/>
            <person name="Heuer A."/>
            <person name="Rast P."/>
            <person name="Oberbeckmann S."/>
            <person name="Bunk B."/>
            <person name="Jeske O."/>
            <person name="Meyerdierks A."/>
            <person name="Storesund J.E."/>
            <person name="Kallscheuer N."/>
            <person name="Luecker S."/>
            <person name="Lage O.M."/>
            <person name="Pohl T."/>
            <person name="Merkel B.J."/>
            <person name="Hornburger P."/>
            <person name="Mueller R.-W."/>
            <person name="Bruemmer F."/>
            <person name="Labrenz M."/>
            <person name="Spormann A.M."/>
            <person name="Op Den Camp H."/>
            <person name="Overmann J."/>
            <person name="Amann R."/>
            <person name="Jetten M.S.M."/>
            <person name="Mascher T."/>
            <person name="Medema M.H."/>
            <person name="Devos D.P."/>
            <person name="Kaster A.-K."/>
            <person name="Ovreas L."/>
            <person name="Rohde M."/>
            <person name="Galperin M.Y."/>
            <person name="Jogler C."/>
        </authorList>
    </citation>
    <scope>NUCLEOTIDE SEQUENCE [LARGE SCALE GENOMIC DNA]</scope>
    <source>
        <strain evidence="2 3">KOR42</strain>
    </source>
</reference>
<gene>
    <name evidence="2" type="ORF">KOR42_45520</name>
</gene>
<accession>A0A5C5VZU4</accession>
<protein>
    <recommendedName>
        <fullName evidence="4">Flagellar motor switch protein FliM</fullName>
    </recommendedName>
</protein>
<keyword evidence="3" id="KW-1185">Reference proteome</keyword>
<dbReference type="InterPro" id="IPR028976">
    <property type="entry name" value="CheC-like_sf"/>
</dbReference>
<dbReference type="AlphaFoldDB" id="A0A5C5VZU4"/>
<keyword evidence="1" id="KW-0145">Chemotaxis</keyword>
<proteinExistence type="predicted"/>
<evidence type="ECO:0008006" key="4">
    <source>
        <dbReference type="Google" id="ProtNLM"/>
    </source>
</evidence>
<dbReference type="GO" id="GO:0006935">
    <property type="term" value="P:chemotaxis"/>
    <property type="evidence" value="ECO:0007669"/>
    <property type="project" value="UniProtKB-KW"/>
</dbReference>